<feature type="compositionally biased region" description="Polar residues" evidence="5">
    <location>
        <begin position="20"/>
        <end position="32"/>
    </location>
</feature>
<evidence type="ECO:0000256" key="1">
    <source>
        <dbReference type="ARBA" id="ARBA00022723"/>
    </source>
</evidence>
<feature type="region of interest" description="Disordered" evidence="5">
    <location>
        <begin position="1"/>
        <end position="154"/>
    </location>
</feature>
<reference evidence="6 7" key="1">
    <citation type="journal article" date="2024" name="Commun. Biol.">
        <title>Comparative genomic analysis of thermophilic fungi reveals convergent evolutionary adaptations and gene losses.</title>
        <authorList>
            <person name="Steindorff A.S."/>
            <person name="Aguilar-Pontes M.V."/>
            <person name="Robinson A.J."/>
            <person name="Andreopoulos B."/>
            <person name="LaButti K."/>
            <person name="Kuo A."/>
            <person name="Mondo S."/>
            <person name="Riley R."/>
            <person name="Otillar R."/>
            <person name="Haridas S."/>
            <person name="Lipzen A."/>
            <person name="Grimwood J."/>
            <person name="Schmutz J."/>
            <person name="Clum A."/>
            <person name="Reid I.D."/>
            <person name="Moisan M.C."/>
            <person name="Butler G."/>
            <person name="Nguyen T.T.M."/>
            <person name="Dewar K."/>
            <person name="Conant G."/>
            <person name="Drula E."/>
            <person name="Henrissat B."/>
            <person name="Hansel C."/>
            <person name="Singer S."/>
            <person name="Hutchinson M.I."/>
            <person name="de Vries R.P."/>
            <person name="Natvig D.O."/>
            <person name="Powell A.J."/>
            <person name="Tsang A."/>
            <person name="Grigoriev I.V."/>
        </authorList>
    </citation>
    <scope>NUCLEOTIDE SEQUENCE [LARGE SCALE GENOMIC DNA]</scope>
    <source>
        <strain evidence="6 7">CBS 494.80</strain>
    </source>
</reference>
<evidence type="ECO:0000256" key="5">
    <source>
        <dbReference type="SAM" id="MobiDB-lite"/>
    </source>
</evidence>
<evidence type="ECO:0000256" key="4">
    <source>
        <dbReference type="ARBA" id="ARBA00022833"/>
    </source>
</evidence>
<evidence type="ECO:0000256" key="3">
    <source>
        <dbReference type="ARBA" id="ARBA00022771"/>
    </source>
</evidence>
<evidence type="ECO:0000313" key="7">
    <source>
        <dbReference type="Proteomes" id="UP001595075"/>
    </source>
</evidence>
<dbReference type="InterPro" id="IPR050329">
    <property type="entry name" value="GLI_C2H2-zinc-finger"/>
</dbReference>
<keyword evidence="2" id="KW-0677">Repeat</keyword>
<proteinExistence type="predicted"/>
<gene>
    <name evidence="6" type="ORF">VTL71DRAFT_854</name>
</gene>
<sequence>MMAPKSRGRTQPASDKILANPSSILTGMSSGQGTEGSPDPNNDRRKRKRTVPPSTSSTATSSSVVSRAKIKLKKSGKKLAKGVATIVGRGKAKPAQVEEADEDIASDKSEGGDAEKDTKMDRDTSDVVGPSGDDTDLDDSEDGNGGPTRRAHNYKRLLRKEGEWTEPRPCEAIWQDYTVELNSIIDTYASDHDFKKMMTEMDKYERKAQQVSGNNTVSMWFRNHQTQFEKLRGKKTVLHLMWCPVRGQKIDLSCKPSEAQSHTEFAALAIQRACGEPLLAINFFPECQRSYHQDQERSPDLPDGKAPHCHTNGSHFSNLHLICALLIRLLILIAHLEFRIHFIGILGFMDIWEGQGLLDDQVLQTIDCLKGLPRGFWPWHISQLWRTPTVLAGAALQEIARAICYATGQEDIDSVLSELQYGITSPSAKFTLQLPKGRDTWAGQIFRKIQRVKGEEYEVDTRVVQSNYRVMSIVDILEIIQDNSTWIPGQLPPSIRRYHANPDAFTKNGLLRHRHQILDIQKRGLPFRLLQIVLPDILMCEFEDCDMGPWARRDTYLTHLREIHLAPDPVEECEFEGCDMGPWARRDAYLTHLREIHLAPDPVEQCEFEGCDNGPWGRRRDYLVHLRDAHTGKKNIFCGLTYQGRRCIKIYTTLPHLRQHIQHIHPTSQDSTTYREGGDVPDTPGGNPLWTCIVCKEDWEFPDVCLHHIKEKHQGKPKCWAEGCGKSYQRENGLWRHIRQQQKKGQQDHMNMGEQQLDTFIWQSWGLGSCNIPNF</sequence>
<feature type="compositionally biased region" description="Low complexity" evidence="5">
    <location>
        <begin position="51"/>
        <end position="67"/>
    </location>
</feature>
<evidence type="ECO:0008006" key="8">
    <source>
        <dbReference type="Google" id="ProtNLM"/>
    </source>
</evidence>
<protein>
    <recommendedName>
        <fullName evidence="8">C2H2-type domain-containing protein</fullName>
    </recommendedName>
</protein>
<dbReference type="PANTHER" id="PTHR19818">
    <property type="entry name" value="ZINC FINGER PROTEIN ZIC AND GLI"/>
    <property type="match status" value="1"/>
</dbReference>
<keyword evidence="3" id="KW-0863">Zinc-finger</keyword>
<feature type="compositionally biased region" description="Acidic residues" evidence="5">
    <location>
        <begin position="133"/>
        <end position="142"/>
    </location>
</feature>
<dbReference type="PANTHER" id="PTHR19818:SF139">
    <property type="entry name" value="PAIR-RULE PROTEIN ODD-PAIRED"/>
    <property type="match status" value="1"/>
</dbReference>
<keyword evidence="7" id="KW-1185">Reference proteome</keyword>
<accession>A0ABR4D173</accession>
<dbReference type="Proteomes" id="UP001595075">
    <property type="component" value="Unassembled WGS sequence"/>
</dbReference>
<keyword evidence="1" id="KW-0479">Metal-binding</keyword>
<evidence type="ECO:0000313" key="6">
    <source>
        <dbReference type="EMBL" id="KAL2075911.1"/>
    </source>
</evidence>
<evidence type="ECO:0000256" key="2">
    <source>
        <dbReference type="ARBA" id="ARBA00022737"/>
    </source>
</evidence>
<feature type="compositionally biased region" description="Basic and acidic residues" evidence="5">
    <location>
        <begin position="105"/>
        <end position="125"/>
    </location>
</feature>
<name>A0ABR4D173_9HELO</name>
<dbReference type="EMBL" id="JAZHXI010000001">
    <property type="protein sequence ID" value="KAL2075911.1"/>
    <property type="molecule type" value="Genomic_DNA"/>
</dbReference>
<organism evidence="6 7">
    <name type="scientific">Oculimacula yallundae</name>
    <dbReference type="NCBI Taxonomy" id="86028"/>
    <lineage>
        <taxon>Eukaryota</taxon>
        <taxon>Fungi</taxon>
        <taxon>Dikarya</taxon>
        <taxon>Ascomycota</taxon>
        <taxon>Pezizomycotina</taxon>
        <taxon>Leotiomycetes</taxon>
        <taxon>Helotiales</taxon>
        <taxon>Ploettnerulaceae</taxon>
        <taxon>Oculimacula</taxon>
    </lineage>
</organism>
<comment type="caution">
    <text evidence="6">The sequence shown here is derived from an EMBL/GenBank/DDBJ whole genome shotgun (WGS) entry which is preliminary data.</text>
</comment>
<feature type="compositionally biased region" description="Basic residues" evidence="5">
    <location>
        <begin position="68"/>
        <end position="80"/>
    </location>
</feature>
<keyword evidence="4" id="KW-0862">Zinc</keyword>